<dbReference type="KEGG" id="scm:SCHCO_02517439"/>
<evidence type="ECO:0000256" key="1">
    <source>
        <dbReference type="SAM" id="MobiDB-lite"/>
    </source>
</evidence>
<dbReference type="InParanoid" id="D8QM43"/>
<proteinExistence type="predicted"/>
<dbReference type="EMBL" id="GL377319">
    <property type="protein sequence ID" value="EFI91140.1"/>
    <property type="molecule type" value="Genomic_DNA"/>
</dbReference>
<reference evidence="2 3" key="1">
    <citation type="journal article" date="2010" name="Nat. Biotechnol.">
        <title>Genome sequence of the model mushroom Schizophyllum commune.</title>
        <authorList>
            <person name="Ohm R.A."/>
            <person name="de Jong J.F."/>
            <person name="Lugones L.G."/>
            <person name="Aerts A."/>
            <person name="Kothe E."/>
            <person name="Stajich J.E."/>
            <person name="de Vries R.P."/>
            <person name="Record E."/>
            <person name="Levasseur A."/>
            <person name="Baker S.E."/>
            <person name="Bartholomew K.A."/>
            <person name="Coutinho P.M."/>
            <person name="Erdmann S."/>
            <person name="Fowler T.J."/>
            <person name="Gathman A.C."/>
            <person name="Lombard V."/>
            <person name="Henrissat B."/>
            <person name="Knabe N."/>
            <person name="Kuees U."/>
            <person name="Lilly W.W."/>
            <person name="Lindquist E."/>
            <person name="Lucas S."/>
            <person name="Magnuson J.K."/>
            <person name="Piumi F."/>
            <person name="Raudaskoski M."/>
            <person name="Salamov A."/>
            <person name="Schmutz J."/>
            <person name="Schwarze F.W.M.R."/>
            <person name="vanKuyk P.A."/>
            <person name="Horton J.S."/>
            <person name="Grigoriev I.V."/>
            <person name="Woesten H.A.B."/>
        </authorList>
    </citation>
    <scope>NUCLEOTIDE SEQUENCE [LARGE SCALE GENOMIC DNA]</scope>
    <source>
        <strain evidence="3">H4-8 / FGSC 9210</strain>
    </source>
</reference>
<evidence type="ECO:0000313" key="2">
    <source>
        <dbReference type="EMBL" id="EFI91140.1"/>
    </source>
</evidence>
<keyword evidence="3" id="KW-1185">Reference proteome</keyword>
<dbReference type="VEuPathDB" id="FungiDB:SCHCODRAFT_02517439"/>
<accession>D8QM43</accession>
<feature type="region of interest" description="Disordered" evidence="1">
    <location>
        <begin position="1"/>
        <end position="40"/>
    </location>
</feature>
<dbReference type="AlphaFoldDB" id="D8QM43"/>
<name>D8QM43_SCHCM</name>
<protein>
    <submittedName>
        <fullName evidence="2">Uncharacterized protein</fullName>
    </submittedName>
</protein>
<organism evidence="3">
    <name type="scientific">Schizophyllum commune (strain H4-8 / FGSC 9210)</name>
    <name type="common">Split gill fungus</name>
    <dbReference type="NCBI Taxonomy" id="578458"/>
    <lineage>
        <taxon>Eukaryota</taxon>
        <taxon>Fungi</taxon>
        <taxon>Dikarya</taxon>
        <taxon>Basidiomycota</taxon>
        <taxon>Agaricomycotina</taxon>
        <taxon>Agaricomycetes</taxon>
        <taxon>Agaricomycetidae</taxon>
        <taxon>Agaricales</taxon>
        <taxon>Schizophyllaceae</taxon>
        <taxon>Schizophyllum</taxon>
    </lineage>
</organism>
<feature type="region of interest" description="Disordered" evidence="1">
    <location>
        <begin position="71"/>
        <end position="97"/>
    </location>
</feature>
<gene>
    <name evidence="2" type="ORF">SCHCODRAFT_114910</name>
</gene>
<dbReference type="RefSeq" id="XP_003026043.1">
    <property type="nucleotide sequence ID" value="XM_003025997.1"/>
</dbReference>
<dbReference type="HOGENOM" id="CLU_1235665_0_0_1"/>
<dbReference type="Proteomes" id="UP000007431">
    <property type="component" value="Unassembled WGS sequence"/>
</dbReference>
<evidence type="ECO:0000313" key="3">
    <source>
        <dbReference type="Proteomes" id="UP000007431"/>
    </source>
</evidence>
<feature type="non-terminal residue" evidence="2">
    <location>
        <position position="224"/>
    </location>
</feature>
<dbReference type="GeneID" id="9588636"/>
<feature type="compositionally biased region" description="Low complexity" evidence="1">
    <location>
        <begin position="30"/>
        <end position="40"/>
    </location>
</feature>
<sequence length="224" mass="23627">MLTATGKKGKAPQAELADDLQTNRAVPLCRSTRARPAVAAPAARKMAKASVAGAPVAPATIAVAPAPAAPEVAPLQPSAMPRASVKSGRASSDPPSPPTPGALFLVLDPLAPVAILYAGRLRSCALWAYLGYEPRALAAPTSQFHTPTQTRRCARVPAAIPSARAAFDAQDPPLPCARAALRENRQYRRYRRAKSSTSDHRKFTPSLIFAVAHAVRVRSSPNNF</sequence>